<dbReference type="Pfam" id="PF12698">
    <property type="entry name" value="ABC2_membrane_3"/>
    <property type="match status" value="1"/>
</dbReference>
<keyword evidence="2 5" id="KW-0812">Transmembrane</keyword>
<reference evidence="7 8" key="1">
    <citation type="submission" date="2016-11" db="EMBL/GenBank/DDBJ databases">
        <title>complete genome sequence of Bifidobacterium choerinum strain FMB-1.</title>
        <authorList>
            <person name="Park C.-S."/>
            <person name="Jung D.-H."/>
            <person name="Choi D.-S."/>
        </authorList>
    </citation>
    <scope>NUCLEOTIDE SEQUENCE [LARGE SCALE GENOMIC DNA]</scope>
    <source>
        <strain evidence="7 8">FMB-1</strain>
    </source>
</reference>
<feature type="transmembrane region" description="Helical" evidence="5">
    <location>
        <begin position="272"/>
        <end position="294"/>
    </location>
</feature>
<gene>
    <name evidence="7" type="ORF">BcFMB_08645</name>
</gene>
<evidence type="ECO:0000256" key="4">
    <source>
        <dbReference type="ARBA" id="ARBA00023136"/>
    </source>
</evidence>
<sequence>MGATFLTTLRINLREKSSLFWLFCFPILLSTMFLGMFGNLEATYEITTMRFAVVADDAYCNAAGARKLLDAMQREPVEPAACTADGNAPAAGADVDDVDTGGVDLRDLLELTAVDDADAARDLINADDDVRGFVSVDDEGLPHMTISHATVSNANDAMGSPGLPVSLSILNGAFGMFNRQTLTVEQIMRTDPAALADAGFQEAAGRTPEFTRQVRLTNFKPDEGARYYYALLAMTALMAMTFAVTTVCSTQANLSALGMRRSLAPLTRFRQLMGGFLASWLCTFCSLVVALLYIHFVCRISFGGRWAATLLAIVVASFTANALGTLLGSLPKLSAGTKIGLTTASSCALSLLSGLYGSGAMALSDWIQRHAPVVATINPTQQVTNLFYDILYYDSYTPFFRTVGILLTMSVLALALATVFLRRQRYAHL</sequence>
<comment type="subcellular location">
    <subcellularLocation>
        <location evidence="1">Membrane</location>
        <topology evidence="1">Multi-pass membrane protein</topology>
    </subcellularLocation>
</comment>
<evidence type="ECO:0000259" key="6">
    <source>
        <dbReference type="Pfam" id="PF12698"/>
    </source>
</evidence>
<feature type="transmembrane region" description="Helical" evidence="5">
    <location>
        <begin position="227"/>
        <end position="252"/>
    </location>
</feature>
<evidence type="ECO:0000256" key="5">
    <source>
        <dbReference type="SAM" id="Phobius"/>
    </source>
</evidence>
<keyword evidence="4 5" id="KW-0472">Membrane</keyword>
<protein>
    <submittedName>
        <fullName evidence="7">Multidrug ABC transporter permease</fullName>
    </submittedName>
</protein>
<evidence type="ECO:0000313" key="8">
    <source>
        <dbReference type="Proteomes" id="UP000229907"/>
    </source>
</evidence>
<name>A0A2D3D6E0_9BIFI</name>
<proteinExistence type="predicted"/>
<dbReference type="AlphaFoldDB" id="A0A2D3D6E0"/>
<organism evidence="7 8">
    <name type="scientific">Bifidobacterium choerinum</name>
    <dbReference type="NCBI Taxonomy" id="35760"/>
    <lineage>
        <taxon>Bacteria</taxon>
        <taxon>Bacillati</taxon>
        <taxon>Actinomycetota</taxon>
        <taxon>Actinomycetes</taxon>
        <taxon>Bifidobacteriales</taxon>
        <taxon>Bifidobacteriaceae</taxon>
        <taxon>Bifidobacterium</taxon>
    </lineage>
</organism>
<evidence type="ECO:0000256" key="2">
    <source>
        <dbReference type="ARBA" id="ARBA00022692"/>
    </source>
</evidence>
<dbReference type="GO" id="GO:0140359">
    <property type="term" value="F:ABC-type transporter activity"/>
    <property type="evidence" value="ECO:0007669"/>
    <property type="project" value="InterPro"/>
</dbReference>
<keyword evidence="3 5" id="KW-1133">Transmembrane helix</keyword>
<accession>A0A2D3D6E0</accession>
<dbReference type="RefSeq" id="WP_099721582.1">
    <property type="nucleotide sequence ID" value="NZ_CP018044.1"/>
</dbReference>
<evidence type="ECO:0000256" key="3">
    <source>
        <dbReference type="ARBA" id="ARBA00022989"/>
    </source>
</evidence>
<evidence type="ECO:0000313" key="7">
    <source>
        <dbReference type="EMBL" id="ATU20971.1"/>
    </source>
</evidence>
<feature type="transmembrane region" description="Helical" evidence="5">
    <location>
        <begin position="20"/>
        <end position="40"/>
    </location>
</feature>
<feature type="transmembrane region" description="Helical" evidence="5">
    <location>
        <begin position="399"/>
        <end position="421"/>
    </location>
</feature>
<dbReference type="InterPro" id="IPR052902">
    <property type="entry name" value="ABC-2_transporter"/>
</dbReference>
<evidence type="ECO:0000256" key="1">
    <source>
        <dbReference type="ARBA" id="ARBA00004141"/>
    </source>
</evidence>
<dbReference type="EMBL" id="CP018044">
    <property type="protein sequence ID" value="ATU20971.1"/>
    <property type="molecule type" value="Genomic_DNA"/>
</dbReference>
<dbReference type="PANTHER" id="PTHR43027:SF1">
    <property type="entry name" value="DOXORUBICIN RESISTANCE ABC TRANSPORTER PERMEASE PROTEIN DRRC-RELATED"/>
    <property type="match status" value="1"/>
</dbReference>
<dbReference type="Proteomes" id="UP000229907">
    <property type="component" value="Chromosome"/>
</dbReference>
<dbReference type="KEGG" id="bcho:BcFMB_08645"/>
<dbReference type="PANTHER" id="PTHR43027">
    <property type="entry name" value="DOXORUBICIN RESISTANCE ABC TRANSPORTER PERMEASE PROTEIN DRRC-RELATED"/>
    <property type="match status" value="1"/>
</dbReference>
<dbReference type="InterPro" id="IPR013525">
    <property type="entry name" value="ABC2_TM"/>
</dbReference>
<dbReference type="GO" id="GO:0016020">
    <property type="term" value="C:membrane"/>
    <property type="evidence" value="ECO:0007669"/>
    <property type="project" value="UniProtKB-SubCell"/>
</dbReference>
<feature type="transmembrane region" description="Helical" evidence="5">
    <location>
        <begin position="306"/>
        <end position="327"/>
    </location>
</feature>
<feature type="domain" description="ABC-2 type transporter transmembrane" evidence="6">
    <location>
        <begin position="16"/>
        <end position="418"/>
    </location>
</feature>